<proteinExistence type="predicted"/>
<evidence type="ECO:0000256" key="1">
    <source>
        <dbReference type="SAM" id="Coils"/>
    </source>
</evidence>
<evidence type="ECO:0000313" key="2">
    <source>
        <dbReference type="EMBL" id="GIL59827.1"/>
    </source>
</evidence>
<sequence length="388" mass="42493">MAGAVVDLNQLKARLTRLGVDVRGGGAIPQSPAIAAVRSPDRKREDGRLVEPAAVDRGRKGMSDLFERINRVERAMSSAEAQGTAIKQALQEDLGALAALAAAEEAARSPKRERAVVKKAKGGAKGRPLALTAGGGRGLSAAVRNAEHMRSIPANTPLSTVLAQFKEAEASWAHEKARLRRDAVEERKRANKLELEVKRQQRVLEHQALDIKALKTALKSRDSHIETATERVRELDSSLQSLTLLASPPRTQEETAVVIADLTAERDDLKGLLVAALQRLEAVNELVQRAEITSAVMEDKMRLLEEERSKALEAAARARTEVAELAESRRKLQWQSKLLEKMSEVQLKHNKRKSEAIRRLLNADEPSELGVGLRSDLSAVDPEHGEEI</sequence>
<dbReference type="EMBL" id="BNCO01000036">
    <property type="protein sequence ID" value="GIL59827.1"/>
    <property type="molecule type" value="Genomic_DNA"/>
</dbReference>
<feature type="coiled-coil region" evidence="1">
    <location>
        <begin position="176"/>
        <end position="203"/>
    </location>
</feature>
<name>A0A8J4BEG3_9CHLO</name>
<feature type="coiled-coil region" evidence="1">
    <location>
        <begin position="259"/>
        <end position="335"/>
    </location>
</feature>
<dbReference type="AlphaFoldDB" id="A0A8J4BEG3"/>
<gene>
    <name evidence="2" type="ORF">Vafri_14550</name>
</gene>
<accession>A0A8J4BEG3</accession>
<comment type="caution">
    <text evidence="2">The sequence shown here is derived from an EMBL/GenBank/DDBJ whole genome shotgun (WGS) entry which is preliminary data.</text>
</comment>
<evidence type="ECO:0000313" key="3">
    <source>
        <dbReference type="Proteomes" id="UP000747399"/>
    </source>
</evidence>
<dbReference type="Proteomes" id="UP000747399">
    <property type="component" value="Unassembled WGS sequence"/>
</dbReference>
<organism evidence="2 3">
    <name type="scientific">Volvox africanus</name>
    <dbReference type="NCBI Taxonomy" id="51714"/>
    <lineage>
        <taxon>Eukaryota</taxon>
        <taxon>Viridiplantae</taxon>
        <taxon>Chlorophyta</taxon>
        <taxon>core chlorophytes</taxon>
        <taxon>Chlorophyceae</taxon>
        <taxon>CS clade</taxon>
        <taxon>Chlamydomonadales</taxon>
        <taxon>Volvocaceae</taxon>
        <taxon>Volvox</taxon>
    </lineage>
</organism>
<keyword evidence="3" id="KW-1185">Reference proteome</keyword>
<keyword evidence="1" id="KW-0175">Coiled coil</keyword>
<protein>
    <submittedName>
        <fullName evidence="2">Uncharacterized protein</fullName>
    </submittedName>
</protein>
<reference evidence="2" key="1">
    <citation type="journal article" date="2021" name="Proc. Natl. Acad. Sci. U.S.A.">
        <title>Three genomes in the algal genus Volvox reveal the fate of a haploid sex-determining region after a transition to homothallism.</title>
        <authorList>
            <person name="Yamamoto K."/>
            <person name="Hamaji T."/>
            <person name="Kawai-Toyooka H."/>
            <person name="Matsuzaki R."/>
            <person name="Takahashi F."/>
            <person name="Nishimura Y."/>
            <person name="Kawachi M."/>
            <person name="Noguchi H."/>
            <person name="Minakuchi Y."/>
            <person name="Umen J.G."/>
            <person name="Toyoda A."/>
            <person name="Nozaki H."/>
        </authorList>
    </citation>
    <scope>NUCLEOTIDE SEQUENCE</scope>
    <source>
        <strain evidence="2">NIES-3780</strain>
    </source>
</reference>